<dbReference type="AlphaFoldDB" id="A0A7S4GIM3"/>
<evidence type="ECO:0000313" key="2">
    <source>
        <dbReference type="EMBL" id="CAE0838174.1"/>
    </source>
</evidence>
<accession>A0A7S4GIM3</accession>
<sequence length="169" mass="18931">MEATEAAPEFPEEHARRQRALRQIPTADLKALQGPDTSDHMKWPIFLGGCGGVVGTYLSFRVLPKYVNMPTFAYKFLTSLCISLVGCSAGLCVDMKLTWIKMEKKRMRARALGLQTDADIEGAEAIVRRMDMERKPGIDATDETWEEIATRLWNKGAPRGMDRQGRTPA</sequence>
<feature type="transmembrane region" description="Helical" evidence="1">
    <location>
        <begin position="43"/>
        <end position="60"/>
    </location>
</feature>
<protein>
    <submittedName>
        <fullName evidence="2">Uncharacterized protein</fullName>
    </submittedName>
</protein>
<keyword evidence="1" id="KW-0472">Membrane</keyword>
<organism evidence="2">
    <name type="scientific">Eutreptiella gymnastica</name>
    <dbReference type="NCBI Taxonomy" id="73025"/>
    <lineage>
        <taxon>Eukaryota</taxon>
        <taxon>Discoba</taxon>
        <taxon>Euglenozoa</taxon>
        <taxon>Euglenida</taxon>
        <taxon>Spirocuta</taxon>
        <taxon>Euglenophyceae</taxon>
        <taxon>Eutreptiales</taxon>
        <taxon>Eutreptiaceae</taxon>
        <taxon>Eutreptiella</taxon>
    </lineage>
</organism>
<dbReference type="EMBL" id="HBJA01143949">
    <property type="protein sequence ID" value="CAE0838174.1"/>
    <property type="molecule type" value="Transcribed_RNA"/>
</dbReference>
<keyword evidence="1" id="KW-0812">Transmembrane</keyword>
<keyword evidence="1" id="KW-1133">Transmembrane helix</keyword>
<proteinExistence type="predicted"/>
<feature type="transmembrane region" description="Helical" evidence="1">
    <location>
        <begin position="72"/>
        <end position="97"/>
    </location>
</feature>
<reference evidence="2" key="1">
    <citation type="submission" date="2021-01" db="EMBL/GenBank/DDBJ databases">
        <authorList>
            <person name="Corre E."/>
            <person name="Pelletier E."/>
            <person name="Niang G."/>
            <person name="Scheremetjew M."/>
            <person name="Finn R."/>
            <person name="Kale V."/>
            <person name="Holt S."/>
            <person name="Cochrane G."/>
            <person name="Meng A."/>
            <person name="Brown T."/>
            <person name="Cohen L."/>
        </authorList>
    </citation>
    <scope>NUCLEOTIDE SEQUENCE</scope>
    <source>
        <strain evidence="2">CCMP1594</strain>
    </source>
</reference>
<evidence type="ECO:0000256" key="1">
    <source>
        <dbReference type="SAM" id="Phobius"/>
    </source>
</evidence>
<gene>
    <name evidence="2" type="ORF">EGYM00163_LOCUS49546</name>
</gene>
<name>A0A7S4GIM3_9EUGL</name>